<evidence type="ECO:0000256" key="2">
    <source>
        <dbReference type="ARBA" id="ARBA00022679"/>
    </source>
</evidence>
<feature type="binding site" evidence="6">
    <location>
        <begin position="141"/>
        <end position="143"/>
    </location>
    <ligand>
        <name>substrate</name>
    </ligand>
</feature>
<comment type="cofactor">
    <cofactor evidence="1 6">
        <name>Mg(2+)</name>
        <dbReference type="ChEBI" id="CHEBI:18420"/>
    </cofactor>
</comment>
<comment type="pathway">
    <text evidence="6">Carbohydrate degradation; glycolysis; D-glyceraldehyde 3-phosphate and glycerone phosphate from D-glucose: step 3/4.</text>
</comment>
<feature type="active site" description="Proton acceptor" evidence="6">
    <location>
        <position position="143"/>
    </location>
</feature>
<feature type="site" description="Important for catalytic activity and substrate specificity; stabilizes the transition state when the phosphoryl donor is PPi; prevents ATP from binding by mimicking the alpha-phosphate group of ATP" evidence="6">
    <location>
        <position position="114"/>
    </location>
</feature>
<dbReference type="GO" id="GO:0003872">
    <property type="term" value="F:6-phosphofructokinase activity"/>
    <property type="evidence" value="ECO:0007669"/>
    <property type="project" value="UniProtKB-UniRule"/>
</dbReference>
<reference evidence="8" key="3">
    <citation type="submission" date="2022-01" db="EMBL/GenBank/DDBJ databases">
        <title>Collection of gut derived symbiotic bacterial strains cultured from healthy donors.</title>
        <authorList>
            <person name="Lin H."/>
            <person name="Kohout C."/>
            <person name="Waligurski E."/>
            <person name="Pamer E.G."/>
        </authorList>
    </citation>
    <scope>NUCLEOTIDE SEQUENCE</scope>
    <source>
        <strain evidence="8">DFI.6.55</strain>
    </source>
</reference>
<evidence type="ECO:0000256" key="4">
    <source>
        <dbReference type="ARBA" id="ARBA00022777"/>
    </source>
</evidence>
<proteinExistence type="inferred from homology"/>
<dbReference type="SUPFAM" id="SSF53784">
    <property type="entry name" value="Phosphofructokinase"/>
    <property type="match status" value="1"/>
</dbReference>
<comment type="subcellular location">
    <subcellularLocation>
        <location evidence="6">Cytoplasm</location>
    </subcellularLocation>
</comment>
<dbReference type="InterPro" id="IPR011404">
    <property type="entry name" value="PPi-PFK"/>
</dbReference>
<dbReference type="GO" id="GO:0005737">
    <property type="term" value="C:cytoplasm"/>
    <property type="evidence" value="ECO:0007669"/>
    <property type="project" value="UniProtKB-SubCell"/>
</dbReference>
<dbReference type="GeneID" id="97205178"/>
<reference evidence="9 10" key="1">
    <citation type="journal article" date="2020" name="Cell Host Microbe">
        <title>Functional and Genomic Variation between Human-Derived Isolates of Lachnospiraceae Reveals Inter- and Intra-Species Diversity.</title>
        <authorList>
            <person name="Sorbara M.T."/>
            <person name="Littmann E.R."/>
            <person name="Fontana E."/>
            <person name="Moody T.U."/>
            <person name="Kohout C.E."/>
            <person name="Gjonbalaj M."/>
            <person name="Eaton V."/>
            <person name="Seok R."/>
            <person name="Leiner I.M."/>
            <person name="Pamer E.G."/>
        </authorList>
    </citation>
    <scope>NUCLEOTIDE SEQUENCE [LARGE SCALE GENOMIC DNA]</scope>
    <source>
        <strain evidence="9 10">MSK.1.17</strain>
    </source>
</reference>
<keyword evidence="3 6" id="KW-0479">Metal-binding</keyword>
<dbReference type="Pfam" id="PF00365">
    <property type="entry name" value="PFK"/>
    <property type="match status" value="1"/>
</dbReference>
<feature type="binding site" evidence="6">
    <location>
        <position position="12"/>
    </location>
    <ligand>
        <name>diphosphate</name>
        <dbReference type="ChEBI" id="CHEBI:33019"/>
    </ligand>
</feature>
<evidence type="ECO:0000256" key="3">
    <source>
        <dbReference type="ARBA" id="ARBA00022723"/>
    </source>
</evidence>
<feature type="binding site" evidence="6">
    <location>
        <begin position="187"/>
        <end position="189"/>
    </location>
    <ligand>
        <name>substrate</name>
    </ligand>
</feature>
<comment type="function">
    <text evidence="6">Catalyzes the phosphorylation of D-fructose 6-phosphate, the first committing step of glycolysis. Uses inorganic phosphate (PPi) as phosphoryl donor instead of ATP like common ATP-dependent phosphofructokinases (ATP-PFKs), which renders the reaction reversible, and can thus function both in glycolysis and gluconeogenesis. Consistently, PPi-PFK can replace the enzymes of both the forward (ATP-PFK) and reverse (fructose-bisphosphatase (FBPase)) reactions.</text>
</comment>
<feature type="binding site" evidence="6">
    <location>
        <position position="244"/>
    </location>
    <ligand>
        <name>substrate</name>
    </ligand>
</feature>
<dbReference type="EC" id="2.7.1.90" evidence="6"/>
<comment type="caution">
    <text evidence="8">The sequence shown here is derived from an EMBL/GenBank/DDBJ whole genome shotgun (WGS) entry which is preliminary data.</text>
</comment>
<evidence type="ECO:0000313" key="10">
    <source>
        <dbReference type="Proteomes" id="UP000669239"/>
    </source>
</evidence>
<dbReference type="Gene3D" id="3.40.50.450">
    <property type="match status" value="1"/>
</dbReference>
<dbReference type="NCBIfam" id="NF010675">
    <property type="entry name" value="PRK14072.1"/>
    <property type="match status" value="1"/>
</dbReference>
<dbReference type="Gene3D" id="3.40.50.460">
    <property type="entry name" value="Phosphofructokinase domain"/>
    <property type="match status" value="1"/>
</dbReference>
<accession>A0AAW5BW60</accession>
<dbReference type="PIRSF" id="PIRSF036483">
    <property type="entry name" value="PFK_XF0274"/>
    <property type="match status" value="1"/>
</dbReference>
<dbReference type="GO" id="GO:0047334">
    <property type="term" value="F:diphosphate-fructose-6-phosphate 1-phosphotransferase activity"/>
    <property type="evidence" value="ECO:0007669"/>
    <property type="project" value="UniProtKB-EC"/>
</dbReference>
<reference evidence="9" key="2">
    <citation type="submission" date="2020-02" db="EMBL/GenBank/DDBJ databases">
        <authorList>
            <person name="Littmann E."/>
            <person name="Sorbara M."/>
        </authorList>
    </citation>
    <scope>NUCLEOTIDE SEQUENCE</scope>
    <source>
        <strain evidence="9">MSK.1.17</strain>
    </source>
</reference>
<dbReference type="Proteomes" id="UP001299608">
    <property type="component" value="Unassembled WGS sequence"/>
</dbReference>
<evidence type="ECO:0000256" key="5">
    <source>
        <dbReference type="ARBA" id="ARBA00022842"/>
    </source>
</evidence>
<dbReference type="AlphaFoldDB" id="A0AAW5BW60"/>
<dbReference type="InterPro" id="IPR000023">
    <property type="entry name" value="Phosphofructokinase_dom"/>
</dbReference>
<keyword evidence="10" id="KW-1185">Reference proteome</keyword>
<keyword evidence="6" id="KW-0963">Cytoplasm</keyword>
<dbReference type="RefSeq" id="WP_165642312.1">
    <property type="nucleotide sequence ID" value="NZ_BAABZL010000001.1"/>
</dbReference>
<comment type="similarity">
    <text evidence="6">Belongs to the phosphofructokinase type A (PFKA) family. PPi-dependent PFK group II subfamily. Clade 'B2' sub-subfamily.</text>
</comment>
<evidence type="ECO:0000259" key="7">
    <source>
        <dbReference type="Pfam" id="PF00365"/>
    </source>
</evidence>
<feature type="binding site" evidence="6">
    <location>
        <position position="113"/>
    </location>
    <ligand>
        <name>Mg(2+)</name>
        <dbReference type="ChEBI" id="CHEBI:18420"/>
        <note>catalytic</note>
    </ligand>
</feature>
<dbReference type="EMBL" id="JAKNGE010000020">
    <property type="protein sequence ID" value="MCG4747049.1"/>
    <property type="molecule type" value="Genomic_DNA"/>
</dbReference>
<evidence type="ECO:0000256" key="1">
    <source>
        <dbReference type="ARBA" id="ARBA00001946"/>
    </source>
</evidence>
<dbReference type="EMBL" id="JAAITT010000017">
    <property type="protein sequence ID" value="NSJ49680.1"/>
    <property type="molecule type" value="Genomic_DNA"/>
</dbReference>
<dbReference type="Proteomes" id="UP000669239">
    <property type="component" value="Unassembled WGS sequence"/>
</dbReference>
<name>A0AAW5BW60_9FIRM</name>
<dbReference type="InterPro" id="IPR050929">
    <property type="entry name" value="PFKA"/>
</dbReference>
<dbReference type="HAMAP" id="MF_01978">
    <property type="entry name" value="Phosphofructokinase_II_B2"/>
    <property type="match status" value="1"/>
</dbReference>
<keyword evidence="6" id="KW-0324">Glycolysis</keyword>
<comment type="activity regulation">
    <text evidence="6">Non-allosteric.</text>
</comment>
<dbReference type="InterPro" id="IPR022953">
    <property type="entry name" value="ATP_PFK"/>
</dbReference>
<feature type="domain" description="Phosphofructokinase" evidence="7">
    <location>
        <begin position="4"/>
        <end position="290"/>
    </location>
</feature>
<keyword evidence="5 6" id="KW-0460">Magnesium</keyword>
<evidence type="ECO:0000313" key="11">
    <source>
        <dbReference type="Proteomes" id="UP001299608"/>
    </source>
</evidence>
<dbReference type="InterPro" id="IPR035966">
    <property type="entry name" value="PKF_sf"/>
</dbReference>
<evidence type="ECO:0000313" key="9">
    <source>
        <dbReference type="EMBL" id="NSJ49680.1"/>
    </source>
</evidence>
<keyword evidence="4 6" id="KW-0418">Kinase</keyword>
<evidence type="ECO:0000313" key="8">
    <source>
        <dbReference type="EMBL" id="MCG4747049.1"/>
    </source>
</evidence>
<dbReference type="GO" id="GO:0046872">
    <property type="term" value="F:metal ion binding"/>
    <property type="evidence" value="ECO:0007669"/>
    <property type="project" value="UniProtKB-KW"/>
</dbReference>
<evidence type="ECO:0000256" key="6">
    <source>
        <dbReference type="HAMAP-Rule" id="MF_01978"/>
    </source>
</evidence>
<keyword evidence="2 6" id="KW-0808">Transferase</keyword>
<comment type="catalytic activity">
    <reaction evidence="6">
        <text>beta-D-fructose 6-phosphate + diphosphate = beta-D-fructose 1,6-bisphosphate + phosphate + H(+)</text>
        <dbReference type="Rhea" id="RHEA:13613"/>
        <dbReference type="ChEBI" id="CHEBI:15378"/>
        <dbReference type="ChEBI" id="CHEBI:32966"/>
        <dbReference type="ChEBI" id="CHEBI:33019"/>
        <dbReference type="ChEBI" id="CHEBI:43474"/>
        <dbReference type="ChEBI" id="CHEBI:57634"/>
        <dbReference type="EC" id="2.7.1.90"/>
    </reaction>
</comment>
<sequence>MRKNILVGQSGGPTAVINASLYGVITEGSSHPEQIGAVYGMVNGIEGFLSGHCMNLSKSLSREDLLLLKQTPAAYLGSCRYKLPNNMDAPVYGLLFEKFASLDIGACFYIGGNDSMDTVDKLSRCARLRHETISFIGVPKTIDNDLPVTDHTPGYGSAAKYVASTVREICLDASVYQQPAVTIVELMGRHAGWVTAASALARRHAGDNPLLIYMPEVPFSIERFFDDVQKALDRQPNVVICVSEGIRDQSGKFICEYSNEAQLDTFGHKMLTGSAKILESYVRNRFQVKVRSVELNVNQRCSSLLASAADVDEAILSGRTAVKQSLKGATGCMVSCSRADGPGYRLEFGLTDVGNVCNKEKGFPLEWITPCGTDISPAFHEYALPLIAGEPERIMENGLPRYISRESAR</sequence>
<gene>
    <name evidence="6" type="primary">pfp</name>
    <name evidence="9" type="ORF">G5B36_13360</name>
    <name evidence="8" type="ORF">L0N08_16610</name>
</gene>
<dbReference type="PANTHER" id="PTHR45770">
    <property type="entry name" value="ATP-DEPENDENT 6-PHOSPHOFRUCTOKINASE 1"/>
    <property type="match status" value="1"/>
</dbReference>
<comment type="caution">
    <text evidence="6">Lacks conserved residue(s) required for the propagation of feature annotation.</text>
</comment>
<comment type="subunit">
    <text evidence="6">Homodimer.</text>
</comment>
<dbReference type="GO" id="GO:0006002">
    <property type="term" value="P:fructose 6-phosphate metabolic process"/>
    <property type="evidence" value="ECO:0007669"/>
    <property type="project" value="InterPro"/>
</dbReference>
<feature type="site" description="Important for catalytic activity; stabilizes the transition state when the phosphoryl donor is PPi" evidence="6">
    <location>
        <position position="140"/>
    </location>
</feature>
<organism evidence="8 11">
    <name type="scientific">Enterocloster aldenensis</name>
    <dbReference type="NCBI Taxonomy" id="358742"/>
    <lineage>
        <taxon>Bacteria</taxon>
        <taxon>Bacillati</taxon>
        <taxon>Bacillota</taxon>
        <taxon>Clostridia</taxon>
        <taxon>Lachnospirales</taxon>
        <taxon>Lachnospiraceae</taxon>
        <taxon>Enterocloster</taxon>
    </lineage>
</organism>
<protein>
    <recommendedName>
        <fullName evidence="6">Pyrophosphate--fructose 6-phosphate 1-phosphotransferase</fullName>
        <ecNumber evidence="6">2.7.1.90</ecNumber>
    </recommendedName>
    <alternativeName>
        <fullName evidence="6">6-phosphofructokinase, pyrophosphate dependent</fullName>
    </alternativeName>
    <alternativeName>
        <fullName evidence="6">PPi-dependent phosphofructokinase</fullName>
        <shortName evidence="6">PPi-PFK</shortName>
    </alternativeName>
    <alternativeName>
        <fullName evidence="6">Pyrophosphate-dependent 6-phosphofructose-1-kinase</fullName>
    </alternativeName>
</protein>
<dbReference type="PRINTS" id="PR00476">
    <property type="entry name" value="PHFRCTKINASE"/>
</dbReference>